<evidence type="ECO:0000256" key="5">
    <source>
        <dbReference type="SAM" id="Phobius"/>
    </source>
</evidence>
<feature type="transmembrane region" description="Helical" evidence="5">
    <location>
        <begin position="180"/>
        <end position="201"/>
    </location>
</feature>
<evidence type="ECO:0000313" key="7">
    <source>
        <dbReference type="EMBL" id="VAW36084.1"/>
    </source>
</evidence>
<evidence type="ECO:0000256" key="2">
    <source>
        <dbReference type="ARBA" id="ARBA00022692"/>
    </source>
</evidence>
<accession>A0A3B0VXG7</accession>
<name>A0A3B0VXG7_9ZZZZ</name>
<organism evidence="7">
    <name type="scientific">hydrothermal vent metagenome</name>
    <dbReference type="NCBI Taxonomy" id="652676"/>
    <lineage>
        <taxon>unclassified sequences</taxon>
        <taxon>metagenomes</taxon>
        <taxon>ecological metagenomes</taxon>
    </lineage>
</organism>
<feature type="transmembrane region" description="Helical" evidence="5">
    <location>
        <begin position="90"/>
        <end position="111"/>
    </location>
</feature>
<dbReference type="SUPFAM" id="SSF144091">
    <property type="entry name" value="Rhomboid-like"/>
    <property type="match status" value="1"/>
</dbReference>
<evidence type="ECO:0000256" key="1">
    <source>
        <dbReference type="ARBA" id="ARBA00004141"/>
    </source>
</evidence>
<reference evidence="7" key="1">
    <citation type="submission" date="2018-06" db="EMBL/GenBank/DDBJ databases">
        <authorList>
            <person name="Zhirakovskaya E."/>
        </authorList>
    </citation>
    <scope>NUCLEOTIDE SEQUENCE</scope>
</reference>
<dbReference type="InterPro" id="IPR035952">
    <property type="entry name" value="Rhomboid-like_sf"/>
</dbReference>
<feature type="transmembrane region" description="Helical" evidence="5">
    <location>
        <begin position="140"/>
        <end position="160"/>
    </location>
</feature>
<comment type="subcellular location">
    <subcellularLocation>
        <location evidence="1">Membrane</location>
        <topology evidence="1">Multi-pass membrane protein</topology>
    </subcellularLocation>
</comment>
<feature type="domain" description="Peptidase S54 rhomboid" evidence="6">
    <location>
        <begin position="100"/>
        <end position="236"/>
    </location>
</feature>
<dbReference type="AlphaFoldDB" id="A0A3B0VXG7"/>
<evidence type="ECO:0000256" key="4">
    <source>
        <dbReference type="ARBA" id="ARBA00023136"/>
    </source>
</evidence>
<keyword evidence="4 5" id="KW-0472">Membrane</keyword>
<dbReference type="EMBL" id="UOEU01000611">
    <property type="protein sequence ID" value="VAW36084.1"/>
    <property type="molecule type" value="Genomic_DNA"/>
</dbReference>
<dbReference type="Pfam" id="PF01694">
    <property type="entry name" value="Rhomboid"/>
    <property type="match status" value="1"/>
</dbReference>
<sequence length="244" mass="27124">MISWIHESIKAIWFFLKFALFIVASYLLLLSLLWLLKQPVFVGLRQGSAVAFELLAQMETAVKVLGGLILSTSLLRFLDRYFLRGWVIRRLSLISGTSFSVLRLFTFPFIHKDNAHLAGNMPLLLLFAAVSVFLLPSITLIIVILMMFFVQGAGVWIFGGKNVPHGGTSGLLLGFFSFDVSYGLFAGSWMTAVALIILIIFGRRMFKNLTNRSPDISVATHVWGFLGGIFAAILISPFGFFAAY</sequence>
<proteinExistence type="predicted"/>
<keyword evidence="2 5" id="KW-0812">Transmembrane</keyword>
<gene>
    <name evidence="7" type="ORF">MNBD_CHLOROFLEXI01-3844</name>
</gene>
<evidence type="ECO:0000259" key="6">
    <source>
        <dbReference type="Pfam" id="PF01694"/>
    </source>
</evidence>
<feature type="transmembrane region" description="Helical" evidence="5">
    <location>
        <begin position="12"/>
        <end position="36"/>
    </location>
</feature>
<dbReference type="InterPro" id="IPR022764">
    <property type="entry name" value="Peptidase_S54_rhomboid_dom"/>
</dbReference>
<dbReference type="GO" id="GO:0004252">
    <property type="term" value="F:serine-type endopeptidase activity"/>
    <property type="evidence" value="ECO:0007669"/>
    <property type="project" value="InterPro"/>
</dbReference>
<dbReference type="GO" id="GO:0016020">
    <property type="term" value="C:membrane"/>
    <property type="evidence" value="ECO:0007669"/>
    <property type="project" value="UniProtKB-SubCell"/>
</dbReference>
<feature type="transmembrane region" description="Helical" evidence="5">
    <location>
        <begin position="60"/>
        <end position="78"/>
    </location>
</feature>
<feature type="transmembrane region" description="Helical" evidence="5">
    <location>
        <begin position="222"/>
        <end position="243"/>
    </location>
</feature>
<evidence type="ECO:0000256" key="3">
    <source>
        <dbReference type="ARBA" id="ARBA00022989"/>
    </source>
</evidence>
<protein>
    <recommendedName>
        <fullName evidence="6">Peptidase S54 rhomboid domain-containing protein</fullName>
    </recommendedName>
</protein>
<feature type="transmembrane region" description="Helical" evidence="5">
    <location>
        <begin position="117"/>
        <end position="135"/>
    </location>
</feature>
<keyword evidence="3 5" id="KW-1133">Transmembrane helix</keyword>
<dbReference type="Gene3D" id="1.20.1540.10">
    <property type="entry name" value="Rhomboid-like"/>
    <property type="match status" value="1"/>
</dbReference>